<dbReference type="Pfam" id="PF13098">
    <property type="entry name" value="Thioredoxin_2"/>
    <property type="match status" value="1"/>
</dbReference>
<organism evidence="2 3">
    <name type="scientific">Sphingobacterium litopenaei</name>
    <dbReference type="NCBI Taxonomy" id="2763500"/>
    <lineage>
        <taxon>Bacteria</taxon>
        <taxon>Pseudomonadati</taxon>
        <taxon>Bacteroidota</taxon>
        <taxon>Sphingobacteriia</taxon>
        <taxon>Sphingobacteriales</taxon>
        <taxon>Sphingobacteriaceae</taxon>
        <taxon>Sphingobacterium</taxon>
    </lineage>
</organism>
<dbReference type="InterPro" id="IPR036249">
    <property type="entry name" value="Thioredoxin-like_sf"/>
</dbReference>
<evidence type="ECO:0000313" key="3">
    <source>
        <dbReference type="Proteomes" id="UP000651271"/>
    </source>
</evidence>
<proteinExistence type="predicted"/>
<evidence type="ECO:0000259" key="1">
    <source>
        <dbReference type="Pfam" id="PF13098"/>
    </source>
</evidence>
<reference evidence="2 3" key="1">
    <citation type="submission" date="2020-08" db="EMBL/GenBank/DDBJ databases">
        <title>Sphingobacterium sp. DN04309 isolated from aquaculture water.</title>
        <authorList>
            <person name="Zhang M."/>
        </authorList>
    </citation>
    <scope>NUCLEOTIDE SEQUENCE [LARGE SCALE GENOMIC DNA]</scope>
    <source>
        <strain evidence="2 3">DN04309</strain>
    </source>
</reference>
<name>A0ABR7YBC2_9SPHI</name>
<dbReference type="RefSeq" id="WP_190301444.1">
    <property type="nucleotide sequence ID" value="NZ_JACOIJ010000004.1"/>
</dbReference>
<protein>
    <submittedName>
        <fullName evidence="2">Thioredoxin family protein</fullName>
    </submittedName>
</protein>
<evidence type="ECO:0000313" key="2">
    <source>
        <dbReference type="EMBL" id="MBD1428605.1"/>
    </source>
</evidence>
<dbReference type="EMBL" id="JACOIJ010000004">
    <property type="protein sequence ID" value="MBD1428605.1"/>
    <property type="molecule type" value="Genomic_DNA"/>
</dbReference>
<dbReference type="Gene3D" id="3.40.30.10">
    <property type="entry name" value="Glutaredoxin"/>
    <property type="match status" value="1"/>
</dbReference>
<dbReference type="InterPro" id="IPR012336">
    <property type="entry name" value="Thioredoxin-like_fold"/>
</dbReference>
<dbReference type="Proteomes" id="UP000651271">
    <property type="component" value="Unassembled WGS sequence"/>
</dbReference>
<keyword evidence="3" id="KW-1185">Reference proteome</keyword>
<comment type="caution">
    <text evidence="2">The sequence shown here is derived from an EMBL/GenBank/DDBJ whole genome shotgun (WGS) entry which is preliminary data.</text>
</comment>
<accession>A0ABR7YBC2</accession>
<dbReference type="SUPFAM" id="SSF52833">
    <property type="entry name" value="Thioredoxin-like"/>
    <property type="match status" value="1"/>
</dbReference>
<gene>
    <name evidence="2" type="ORF">H8B04_03315</name>
</gene>
<sequence>MEARYVIQFLLIMIGICAGLNSSAQFNPHKIEQVDSLMAQKPKPLLILLSTDWCQYCDLQKNQLQKNEYFHNHKDEFYFIEFDAERKDPIDFMGKTYHFRPKGINTGIHELVTIFTGNQSLSYPFWILLDENFKPVFRHNGILNNKQINELILTISKSLTKNSS</sequence>
<feature type="domain" description="Thioredoxin-like fold" evidence="1">
    <location>
        <begin position="40"/>
        <end position="151"/>
    </location>
</feature>